<feature type="region of interest" description="Disordered" evidence="1">
    <location>
        <begin position="108"/>
        <end position="132"/>
    </location>
</feature>
<name>A0ABR0KLQ0_9EURO</name>
<gene>
    <name evidence="2" type="ORF">LTR24_001199</name>
</gene>
<organism evidence="2 3">
    <name type="scientific">Lithohypha guttulata</name>
    <dbReference type="NCBI Taxonomy" id="1690604"/>
    <lineage>
        <taxon>Eukaryota</taxon>
        <taxon>Fungi</taxon>
        <taxon>Dikarya</taxon>
        <taxon>Ascomycota</taxon>
        <taxon>Pezizomycotina</taxon>
        <taxon>Eurotiomycetes</taxon>
        <taxon>Chaetothyriomycetidae</taxon>
        <taxon>Chaetothyriales</taxon>
        <taxon>Trichomeriaceae</taxon>
        <taxon>Lithohypha</taxon>
    </lineage>
</organism>
<dbReference type="Proteomes" id="UP001345013">
    <property type="component" value="Unassembled WGS sequence"/>
</dbReference>
<reference evidence="2 3" key="1">
    <citation type="submission" date="2023-08" db="EMBL/GenBank/DDBJ databases">
        <title>Black Yeasts Isolated from many extreme environments.</title>
        <authorList>
            <person name="Coleine C."/>
            <person name="Stajich J.E."/>
            <person name="Selbmann L."/>
        </authorList>
    </citation>
    <scope>NUCLEOTIDE SEQUENCE [LARGE SCALE GENOMIC DNA]</scope>
    <source>
        <strain evidence="2 3">CCFEE 5885</strain>
    </source>
</reference>
<accession>A0ABR0KLQ0</accession>
<protein>
    <recommendedName>
        <fullName evidence="4">Roadblock/LAMTOR2 domain-containing protein</fullName>
    </recommendedName>
</protein>
<evidence type="ECO:0008006" key="4">
    <source>
        <dbReference type="Google" id="ProtNLM"/>
    </source>
</evidence>
<evidence type="ECO:0000313" key="3">
    <source>
        <dbReference type="Proteomes" id="UP001345013"/>
    </source>
</evidence>
<dbReference type="Gene3D" id="3.30.450.30">
    <property type="entry name" value="Dynein light chain 2a, cytoplasmic"/>
    <property type="match status" value="1"/>
</dbReference>
<feature type="compositionally biased region" description="Acidic residues" evidence="1">
    <location>
        <begin position="66"/>
        <end position="77"/>
    </location>
</feature>
<dbReference type="EMBL" id="JAVRRG010000008">
    <property type="protein sequence ID" value="KAK5100134.1"/>
    <property type="molecule type" value="Genomic_DNA"/>
</dbReference>
<evidence type="ECO:0000256" key="1">
    <source>
        <dbReference type="SAM" id="MobiDB-lite"/>
    </source>
</evidence>
<dbReference type="SUPFAM" id="SSF103196">
    <property type="entry name" value="Roadblock/LC7 domain"/>
    <property type="match status" value="1"/>
</dbReference>
<evidence type="ECO:0000313" key="2">
    <source>
        <dbReference type="EMBL" id="KAK5100134.1"/>
    </source>
</evidence>
<sequence length="173" mass="18834">MSVAKQGTEEAPLVDVILHNLSKRPNVRSTLILSRKDGSIIKASGAIADDTPVQAQDRRRENVVQDQDESVESEEPEVTGAQMLASGIHAFVAAAAVLGESMRSVDNGSSMLSGRPRIKDDDQAGSAPLVDQKARGEDDVQLLRLRLKKQEIIIFPDSKYLCCVVQDLEKSPR</sequence>
<proteinExistence type="predicted"/>
<feature type="region of interest" description="Disordered" evidence="1">
    <location>
        <begin position="51"/>
        <end position="78"/>
    </location>
</feature>
<keyword evidence="3" id="KW-1185">Reference proteome</keyword>
<dbReference type="PANTHER" id="PTHR10779">
    <property type="entry name" value="DYNEIN LIGHT CHAIN ROADBLOCK"/>
    <property type="match status" value="1"/>
</dbReference>
<comment type="caution">
    <text evidence="2">The sequence shown here is derived from an EMBL/GenBank/DDBJ whole genome shotgun (WGS) entry which is preliminary data.</text>
</comment>